<dbReference type="Proteomes" id="UP000276133">
    <property type="component" value="Unassembled WGS sequence"/>
</dbReference>
<evidence type="ECO:0000313" key="3">
    <source>
        <dbReference type="Proteomes" id="UP000276133"/>
    </source>
</evidence>
<name>A0A3M7PJ63_BRAPC</name>
<feature type="region of interest" description="Disordered" evidence="1">
    <location>
        <begin position="40"/>
        <end position="60"/>
    </location>
</feature>
<dbReference type="AlphaFoldDB" id="A0A3M7PJ63"/>
<accession>A0A3M7PJ63</accession>
<proteinExistence type="predicted"/>
<evidence type="ECO:0000313" key="2">
    <source>
        <dbReference type="EMBL" id="RMZ98727.1"/>
    </source>
</evidence>
<keyword evidence="3" id="KW-1185">Reference proteome</keyword>
<organism evidence="2 3">
    <name type="scientific">Brachionus plicatilis</name>
    <name type="common">Marine rotifer</name>
    <name type="synonym">Brachionus muelleri</name>
    <dbReference type="NCBI Taxonomy" id="10195"/>
    <lineage>
        <taxon>Eukaryota</taxon>
        <taxon>Metazoa</taxon>
        <taxon>Spiralia</taxon>
        <taxon>Gnathifera</taxon>
        <taxon>Rotifera</taxon>
        <taxon>Eurotatoria</taxon>
        <taxon>Monogononta</taxon>
        <taxon>Pseudotrocha</taxon>
        <taxon>Ploima</taxon>
        <taxon>Brachionidae</taxon>
        <taxon>Brachionus</taxon>
    </lineage>
</organism>
<evidence type="ECO:0000256" key="1">
    <source>
        <dbReference type="SAM" id="MobiDB-lite"/>
    </source>
</evidence>
<reference evidence="2 3" key="1">
    <citation type="journal article" date="2018" name="Sci. Rep.">
        <title>Genomic signatures of local adaptation to the degree of environmental predictability in rotifers.</title>
        <authorList>
            <person name="Franch-Gras L."/>
            <person name="Hahn C."/>
            <person name="Garcia-Roger E.M."/>
            <person name="Carmona M.J."/>
            <person name="Serra M."/>
            <person name="Gomez A."/>
        </authorList>
    </citation>
    <scope>NUCLEOTIDE SEQUENCE [LARGE SCALE GENOMIC DNA]</scope>
    <source>
        <strain evidence="2">HYR1</strain>
    </source>
</reference>
<dbReference type="EMBL" id="REGN01010590">
    <property type="protein sequence ID" value="RMZ98727.1"/>
    <property type="molecule type" value="Genomic_DNA"/>
</dbReference>
<sequence length="124" mass="13876">MNVNADAGRMSKDLYLSYNLFCCQKKRVYFVSLLNNGLVSNFPSSSEKAEPMPVSTEPNEERESEVDSLLHFISQSRLSSSSNDCIVLVLSKVMSSSLVSKTFEFVNSDLIVWTCFFGDPGRNL</sequence>
<protein>
    <submittedName>
        <fullName evidence="2">Uncharacterized protein</fullName>
    </submittedName>
</protein>
<comment type="caution">
    <text evidence="2">The sequence shown here is derived from an EMBL/GenBank/DDBJ whole genome shotgun (WGS) entry which is preliminary data.</text>
</comment>
<gene>
    <name evidence="2" type="ORF">BpHYR1_023069</name>
</gene>